<comment type="caution">
    <text evidence="1">The sequence shown here is derived from an EMBL/GenBank/DDBJ whole genome shotgun (WGS) entry which is preliminary data.</text>
</comment>
<sequence length="73" mass="8347">MGWRPLKTISEESPEIRVYVNPCQRRANPQKARGGRARNRACSKRGTGRLLGDVITPTTLQHRQCDVVLYARR</sequence>
<dbReference type="AlphaFoldDB" id="A0AAV7RTB0"/>
<gene>
    <name evidence="1" type="ORF">NDU88_008754</name>
</gene>
<name>A0AAV7RTB0_PLEWA</name>
<protein>
    <submittedName>
        <fullName evidence="1">Uncharacterized protein</fullName>
    </submittedName>
</protein>
<proteinExistence type="predicted"/>
<keyword evidence="2" id="KW-1185">Reference proteome</keyword>
<evidence type="ECO:0000313" key="1">
    <source>
        <dbReference type="EMBL" id="KAJ1156029.1"/>
    </source>
</evidence>
<dbReference type="EMBL" id="JANPWB010000009">
    <property type="protein sequence ID" value="KAJ1156029.1"/>
    <property type="molecule type" value="Genomic_DNA"/>
</dbReference>
<organism evidence="1 2">
    <name type="scientific">Pleurodeles waltl</name>
    <name type="common">Iberian ribbed newt</name>
    <dbReference type="NCBI Taxonomy" id="8319"/>
    <lineage>
        <taxon>Eukaryota</taxon>
        <taxon>Metazoa</taxon>
        <taxon>Chordata</taxon>
        <taxon>Craniata</taxon>
        <taxon>Vertebrata</taxon>
        <taxon>Euteleostomi</taxon>
        <taxon>Amphibia</taxon>
        <taxon>Batrachia</taxon>
        <taxon>Caudata</taxon>
        <taxon>Salamandroidea</taxon>
        <taxon>Salamandridae</taxon>
        <taxon>Pleurodelinae</taxon>
        <taxon>Pleurodeles</taxon>
    </lineage>
</organism>
<accession>A0AAV7RTB0</accession>
<evidence type="ECO:0000313" key="2">
    <source>
        <dbReference type="Proteomes" id="UP001066276"/>
    </source>
</evidence>
<reference evidence="1" key="1">
    <citation type="journal article" date="2022" name="bioRxiv">
        <title>Sequencing and chromosome-scale assembly of the giantPleurodeles waltlgenome.</title>
        <authorList>
            <person name="Brown T."/>
            <person name="Elewa A."/>
            <person name="Iarovenko S."/>
            <person name="Subramanian E."/>
            <person name="Araus A.J."/>
            <person name="Petzold A."/>
            <person name="Susuki M."/>
            <person name="Suzuki K.-i.T."/>
            <person name="Hayashi T."/>
            <person name="Toyoda A."/>
            <person name="Oliveira C."/>
            <person name="Osipova E."/>
            <person name="Leigh N.D."/>
            <person name="Simon A."/>
            <person name="Yun M.H."/>
        </authorList>
    </citation>
    <scope>NUCLEOTIDE SEQUENCE</scope>
    <source>
        <strain evidence="1">20211129_DDA</strain>
        <tissue evidence="1">Liver</tissue>
    </source>
</reference>
<dbReference type="Proteomes" id="UP001066276">
    <property type="component" value="Chromosome 5"/>
</dbReference>